<accession>A0A6C0GTE9</accession>
<organism evidence="4 5">
    <name type="scientific">Rhodocytophaga rosea</name>
    <dbReference type="NCBI Taxonomy" id="2704465"/>
    <lineage>
        <taxon>Bacteria</taxon>
        <taxon>Pseudomonadati</taxon>
        <taxon>Bacteroidota</taxon>
        <taxon>Cytophagia</taxon>
        <taxon>Cytophagales</taxon>
        <taxon>Rhodocytophagaceae</taxon>
        <taxon>Rhodocytophaga</taxon>
    </lineage>
</organism>
<proteinExistence type="predicted"/>
<dbReference type="Pfam" id="PF14371">
    <property type="entry name" value="DUF4412"/>
    <property type="match status" value="1"/>
</dbReference>
<protein>
    <submittedName>
        <fullName evidence="4">DUF4412 domain-containing protein</fullName>
    </submittedName>
</protein>
<keyword evidence="2" id="KW-0732">Signal</keyword>
<evidence type="ECO:0000256" key="1">
    <source>
        <dbReference type="SAM" id="MobiDB-lite"/>
    </source>
</evidence>
<reference evidence="4 5" key="1">
    <citation type="submission" date="2020-01" db="EMBL/GenBank/DDBJ databases">
        <authorList>
            <person name="Kim M.K."/>
        </authorList>
    </citation>
    <scope>NUCLEOTIDE SEQUENCE [LARGE SCALE GENOMIC DNA]</scope>
    <source>
        <strain evidence="4 5">172606-1</strain>
    </source>
</reference>
<feature type="region of interest" description="Disordered" evidence="1">
    <location>
        <begin position="96"/>
        <end position="122"/>
    </location>
</feature>
<gene>
    <name evidence="4" type="ORF">GXP67_34710</name>
</gene>
<keyword evidence="5" id="KW-1185">Reference proteome</keyword>
<dbReference type="RefSeq" id="WP_162447387.1">
    <property type="nucleotide sequence ID" value="NZ_CP048222.1"/>
</dbReference>
<dbReference type="InterPro" id="IPR025524">
    <property type="entry name" value="DUF4412"/>
</dbReference>
<feature type="domain" description="DUF4412" evidence="3">
    <location>
        <begin position="24"/>
        <end position="216"/>
    </location>
</feature>
<name>A0A6C0GTE9_9BACT</name>
<dbReference type="KEGG" id="rhoz:GXP67_34710"/>
<feature type="signal peptide" evidence="2">
    <location>
        <begin position="1"/>
        <end position="21"/>
    </location>
</feature>
<dbReference type="EMBL" id="CP048222">
    <property type="protein sequence ID" value="QHT71448.1"/>
    <property type="molecule type" value="Genomic_DNA"/>
</dbReference>
<evidence type="ECO:0000313" key="5">
    <source>
        <dbReference type="Proteomes" id="UP000480178"/>
    </source>
</evidence>
<sequence length="233" mass="25781">MKILSVKLFLLLVLIAGHAGAQNFEGTIKYSLKISLPEKQRSEMQQYAMMMPTGFEITTKNSLSKMKLLTTGGTMMELISEHTKKENFMLDHTNKKAYKLPEEPKSETAKSDSKPKVTKTSETETIAGYKCTKYIIEEPNSKSVQHIWTTKDIKIPVGAFSNSFGNKSGKMMMIDGVEGLPLKMIVTEHGTTSEVTATAVAKGKVNEEDLKVPSGYAVEPFDPAMIGRMMMGK</sequence>
<evidence type="ECO:0000256" key="2">
    <source>
        <dbReference type="SAM" id="SignalP"/>
    </source>
</evidence>
<evidence type="ECO:0000259" key="3">
    <source>
        <dbReference type="Pfam" id="PF14371"/>
    </source>
</evidence>
<dbReference type="Proteomes" id="UP000480178">
    <property type="component" value="Chromosome"/>
</dbReference>
<feature type="chain" id="PRO_5025510505" evidence="2">
    <location>
        <begin position="22"/>
        <end position="233"/>
    </location>
</feature>
<evidence type="ECO:0000313" key="4">
    <source>
        <dbReference type="EMBL" id="QHT71448.1"/>
    </source>
</evidence>
<dbReference type="AlphaFoldDB" id="A0A6C0GTE9"/>